<accession>A0A7C6Z7H1</accession>
<protein>
    <submittedName>
        <fullName evidence="1">Uncharacterized protein</fullName>
    </submittedName>
</protein>
<dbReference type="EMBL" id="DUTF01000443">
    <property type="protein sequence ID" value="HHY29068.1"/>
    <property type="molecule type" value="Genomic_DNA"/>
</dbReference>
<gene>
    <name evidence="1" type="ORF">GX523_20430</name>
</gene>
<name>A0A7C6Z7H1_9FIRM</name>
<evidence type="ECO:0000313" key="2">
    <source>
        <dbReference type="Proteomes" id="UP000553059"/>
    </source>
</evidence>
<proteinExistence type="predicted"/>
<sequence>MIINQNKSGIAFEASELTWKVNDEQLFYDEILSVVNSNKGCKKLSVGSPDGMPYICETEVMDWELDWGIWVFRDTAQKKYGISSYIYASPCDWFDEFEEASENENFEEVARAINIELANSGYKVDIDDHWAEMEGAYTGLEHHARFDTLKEAFGKFPEVFDNLYNVIEAKGHFIRRVIEHYEE</sequence>
<dbReference type="AlphaFoldDB" id="A0A7C6Z7H1"/>
<organism evidence="1 2">
    <name type="scientific">Desulfitobacterium dehalogenans</name>
    <dbReference type="NCBI Taxonomy" id="36854"/>
    <lineage>
        <taxon>Bacteria</taxon>
        <taxon>Bacillati</taxon>
        <taxon>Bacillota</taxon>
        <taxon>Clostridia</taxon>
        <taxon>Eubacteriales</taxon>
        <taxon>Desulfitobacteriaceae</taxon>
        <taxon>Desulfitobacterium</taxon>
    </lineage>
</organism>
<evidence type="ECO:0000313" key="1">
    <source>
        <dbReference type="EMBL" id="HHY29068.1"/>
    </source>
</evidence>
<comment type="caution">
    <text evidence="1">The sequence shown here is derived from an EMBL/GenBank/DDBJ whole genome shotgun (WGS) entry which is preliminary data.</text>
</comment>
<reference evidence="1 2" key="1">
    <citation type="journal article" date="2020" name="Biotechnol. Biofuels">
        <title>New insights from the biogas microbiome by comprehensive genome-resolved metagenomics of nearly 1600 species originating from multiple anaerobic digesters.</title>
        <authorList>
            <person name="Campanaro S."/>
            <person name="Treu L."/>
            <person name="Rodriguez-R L.M."/>
            <person name="Kovalovszki A."/>
            <person name="Ziels R.M."/>
            <person name="Maus I."/>
            <person name="Zhu X."/>
            <person name="Kougias P.G."/>
            <person name="Basile A."/>
            <person name="Luo G."/>
            <person name="Schluter A."/>
            <person name="Konstantinidis K.T."/>
            <person name="Angelidaki I."/>
        </authorList>
    </citation>
    <scope>NUCLEOTIDE SEQUENCE [LARGE SCALE GENOMIC DNA]</scope>
    <source>
        <strain evidence="1">AS05jafATM_4</strain>
    </source>
</reference>
<dbReference type="Proteomes" id="UP000553059">
    <property type="component" value="Unassembled WGS sequence"/>
</dbReference>